<keyword evidence="1" id="KW-0489">Methyltransferase</keyword>
<dbReference type="EMBL" id="JACSNX010000001">
    <property type="protein sequence ID" value="MBM6850074.1"/>
    <property type="molecule type" value="Genomic_DNA"/>
</dbReference>
<dbReference type="InterPro" id="IPR002941">
    <property type="entry name" value="DNA_methylase_N4/N6"/>
</dbReference>
<evidence type="ECO:0000259" key="6">
    <source>
        <dbReference type="Pfam" id="PF12564"/>
    </source>
</evidence>
<accession>A0ABS2FR47</accession>
<comment type="caution">
    <text evidence="7">The sequence shown here is derived from an EMBL/GenBank/DDBJ whole genome shotgun (WGS) entry which is preliminary data.</text>
</comment>
<dbReference type="PRINTS" id="PR00506">
    <property type="entry name" value="D21N6MTFRASE"/>
</dbReference>
<dbReference type="Gene3D" id="3.40.50.150">
    <property type="entry name" value="Vaccinia Virus protein VP39"/>
    <property type="match status" value="1"/>
</dbReference>
<evidence type="ECO:0000256" key="4">
    <source>
        <dbReference type="ARBA" id="ARBA00022747"/>
    </source>
</evidence>
<name>A0ABS2FR47_9FIRM</name>
<dbReference type="InterPro" id="IPR002295">
    <property type="entry name" value="N4/N6-MTase_EcoPI_Mod-like"/>
</dbReference>
<sequence length="647" mass="73205">MTPNLFDTLQALLAQDPRFVAEDGTLLRNAVYEAAMGMDAGLLRLLLSDPDTRARFFTEADGILVFDKVGFGWAVSNRAFLPDSYTRFQNKIGLADSSGQLLSASGGVTLVFPYKDCVLEGGQTREDQRRGEIFYNETLAPHEIDRLLAPKVLVHPLRCAPEGEAPAAEIRPEDNLLIRGNNLLVLASLRRRYAGRVRMAYWDVPYNTGSDSFGYNDRFSRSTWLVFLKNRVEQLLPLLAEDGVLLIQCSFHQQAYLQVLLDEIIGNHVMTFNVLARHPDRTLTADKPFNDVVEYVLVYAKSPSFQMPRMVREKSVDDYRWTVEELAPGEEVSFDGRKGRIFRPDQYRLIKAAPSREHFKIMTVRGSIREKVSSGRFYVKYLQPLEASYPPKTLFKVEGIGDDMYSYRYFYLPPEGNKNGAYLQGMPTSSTETYKPYPNFLDFVQSYNTVNREGNGEFRNGKKPEDLIAYLMGIFTAPGDLVLDAFSGSGTTAAVALKLGRQFLCIEQMDYAETLTKRRIEGVLRGEENDILPESGWQGGGSFLYCELARLNQRYVEEIASAATAEALADLYRRIVDTGFISSRITRRDMEETAGDFAALSLPDQKRFLLELLDKNMLYVNLCDLEDAEFAVSPEDRAFNRSFYGEA</sequence>
<reference evidence="7 8" key="1">
    <citation type="journal article" date="2021" name="Sci. Rep.">
        <title>The distribution of antibiotic resistance genes in chicken gut microbiota commensals.</title>
        <authorList>
            <person name="Juricova H."/>
            <person name="Matiasovicova J."/>
            <person name="Kubasova T."/>
            <person name="Cejkova D."/>
            <person name="Rychlik I."/>
        </authorList>
    </citation>
    <scope>NUCLEOTIDE SEQUENCE [LARGE SCALE GENOMIC DNA]</scope>
    <source>
        <strain evidence="7 8">An411</strain>
    </source>
</reference>
<feature type="domain" description="DNA methylase N-4/N-6" evidence="5">
    <location>
        <begin position="197"/>
        <end position="515"/>
    </location>
</feature>
<dbReference type="Pfam" id="PF12564">
    <property type="entry name" value="TypeIII_RM_meth"/>
    <property type="match status" value="1"/>
</dbReference>
<dbReference type="RefSeq" id="WP_204801734.1">
    <property type="nucleotide sequence ID" value="NZ_JACSNX010000001.1"/>
</dbReference>
<gene>
    <name evidence="7" type="ORF">H9X91_01310</name>
</gene>
<feature type="domain" description="Type III restriction/modification enzyme methylation subunit" evidence="6">
    <location>
        <begin position="39"/>
        <end position="94"/>
    </location>
</feature>
<evidence type="ECO:0000256" key="3">
    <source>
        <dbReference type="ARBA" id="ARBA00022691"/>
    </source>
</evidence>
<dbReference type="InterPro" id="IPR022221">
    <property type="entry name" value="TypeIII_RM_meth"/>
</dbReference>
<evidence type="ECO:0000313" key="7">
    <source>
        <dbReference type="EMBL" id="MBM6850074.1"/>
    </source>
</evidence>
<organism evidence="7 8">
    <name type="scientific">Oscillibacter valericigenes</name>
    <dbReference type="NCBI Taxonomy" id="351091"/>
    <lineage>
        <taxon>Bacteria</taxon>
        <taxon>Bacillati</taxon>
        <taxon>Bacillota</taxon>
        <taxon>Clostridia</taxon>
        <taxon>Eubacteriales</taxon>
        <taxon>Oscillospiraceae</taxon>
        <taxon>Oscillibacter</taxon>
    </lineage>
</organism>
<dbReference type="SUPFAM" id="SSF53335">
    <property type="entry name" value="S-adenosyl-L-methionine-dependent methyltransferases"/>
    <property type="match status" value="1"/>
</dbReference>
<evidence type="ECO:0000313" key="8">
    <source>
        <dbReference type="Proteomes" id="UP000719500"/>
    </source>
</evidence>
<keyword evidence="2" id="KW-0808">Transferase</keyword>
<keyword evidence="3" id="KW-0949">S-adenosyl-L-methionine</keyword>
<evidence type="ECO:0000259" key="5">
    <source>
        <dbReference type="Pfam" id="PF01555"/>
    </source>
</evidence>
<keyword evidence="8" id="KW-1185">Reference proteome</keyword>
<keyword evidence="4" id="KW-0680">Restriction system</keyword>
<protein>
    <submittedName>
        <fullName evidence="7">Site-specific DNA-methyltransferase</fullName>
    </submittedName>
</protein>
<dbReference type="Proteomes" id="UP000719500">
    <property type="component" value="Unassembled WGS sequence"/>
</dbReference>
<proteinExistence type="predicted"/>
<dbReference type="InterPro" id="IPR029063">
    <property type="entry name" value="SAM-dependent_MTases_sf"/>
</dbReference>
<dbReference type="Pfam" id="PF01555">
    <property type="entry name" value="N6_N4_Mtase"/>
    <property type="match status" value="1"/>
</dbReference>
<evidence type="ECO:0000256" key="1">
    <source>
        <dbReference type="ARBA" id="ARBA00022603"/>
    </source>
</evidence>
<evidence type="ECO:0000256" key="2">
    <source>
        <dbReference type="ARBA" id="ARBA00022679"/>
    </source>
</evidence>